<dbReference type="SUPFAM" id="SSF53933">
    <property type="entry name" value="Microbial ribonucleases"/>
    <property type="match status" value="1"/>
</dbReference>
<comment type="similarity">
    <text evidence="2">Belongs to the ribonuclease N1/T1 family.</text>
</comment>
<protein>
    <recommendedName>
        <fullName evidence="3">Ribonuclease</fullName>
    </recommendedName>
</protein>
<dbReference type="Gene3D" id="3.40.20.20">
    <property type="match status" value="2"/>
</dbReference>
<dbReference type="InterPro" id="IPR053753">
    <property type="entry name" value="RNase_N1/T1-like_sf"/>
</dbReference>
<comment type="caution">
    <text evidence="7">The sequence shown here is derived from an EMBL/GenBank/DDBJ whole genome shotgun (WGS) entry which is preliminary data.</text>
</comment>
<gene>
    <name evidence="7" type="ORF">HMPREF3221_01939</name>
</gene>
<evidence type="ECO:0000256" key="4">
    <source>
        <dbReference type="ARBA" id="ARBA00022525"/>
    </source>
</evidence>
<sequence length="151" mass="16900">SKGKEIVNNYKLNNSLKGLNYPAHNAANYARLKEQYIVNELANDAVDSITKTGRLPDNYITKAQAKVLGWSEGKALNNYAPGKAIGGDIFYNSTGILPMKSGRIWYEADVGINYIMSRSNFKNPGYRILYSSDGLIYGTYDHYKTVFPIFP</sequence>
<accession>A0A133NMW8</accession>
<dbReference type="InterPro" id="IPR016191">
    <property type="entry name" value="Ribonuclease/ribotoxin"/>
</dbReference>
<dbReference type="GO" id="GO:0004521">
    <property type="term" value="F:RNA endonuclease activity"/>
    <property type="evidence" value="ECO:0007669"/>
    <property type="project" value="InterPro"/>
</dbReference>
<evidence type="ECO:0000256" key="1">
    <source>
        <dbReference type="ARBA" id="ARBA00004613"/>
    </source>
</evidence>
<keyword evidence="8" id="KW-1185">Reference proteome</keyword>
<dbReference type="EMBL" id="LRPY01000191">
    <property type="protein sequence ID" value="KXA17629.1"/>
    <property type="molecule type" value="Genomic_DNA"/>
</dbReference>
<reference evidence="8" key="1">
    <citation type="submission" date="2016-01" db="EMBL/GenBank/DDBJ databases">
        <authorList>
            <person name="Mitreva M."/>
            <person name="Pepin K.H."/>
            <person name="Mihindukulasuriya K.A."/>
            <person name="Fulton R."/>
            <person name="Fronick C."/>
            <person name="O'Laughlin M."/>
            <person name="Miner T."/>
            <person name="Herter B."/>
            <person name="Rosa B.A."/>
            <person name="Cordes M."/>
            <person name="Tomlinson C."/>
            <person name="Wollam A."/>
            <person name="Palsikar V.B."/>
            <person name="Mardis E.R."/>
            <person name="Wilson R.K."/>
        </authorList>
    </citation>
    <scope>NUCLEOTIDE SEQUENCE [LARGE SCALE GENOMIC DNA]</scope>
    <source>
        <strain evidence="8">MJR7757B</strain>
    </source>
</reference>
<dbReference type="GO" id="GO:0016787">
    <property type="term" value="F:hydrolase activity"/>
    <property type="evidence" value="ECO:0007669"/>
    <property type="project" value="UniProtKB-KW"/>
</dbReference>
<evidence type="ECO:0000256" key="5">
    <source>
        <dbReference type="ARBA" id="ARBA00022722"/>
    </source>
</evidence>
<comment type="subcellular location">
    <subcellularLocation>
        <location evidence="1">Secreted</location>
    </subcellularLocation>
</comment>
<dbReference type="InterPro" id="IPR001887">
    <property type="entry name" value="Barnase"/>
</dbReference>
<dbReference type="GO" id="GO:0005576">
    <property type="term" value="C:extracellular region"/>
    <property type="evidence" value="ECO:0007669"/>
    <property type="project" value="UniProtKB-SubCell"/>
</dbReference>
<organism evidence="7 8">
    <name type="scientific">Fusobacterium nucleatum</name>
    <dbReference type="NCBI Taxonomy" id="851"/>
    <lineage>
        <taxon>Bacteria</taxon>
        <taxon>Fusobacteriati</taxon>
        <taxon>Fusobacteriota</taxon>
        <taxon>Fusobacteriia</taxon>
        <taxon>Fusobacteriales</taxon>
        <taxon>Fusobacteriaceae</taxon>
        <taxon>Fusobacterium</taxon>
    </lineage>
</organism>
<dbReference type="Proteomes" id="UP000070401">
    <property type="component" value="Unassembled WGS sequence"/>
</dbReference>
<dbReference type="InterPro" id="IPR000026">
    <property type="entry name" value="N1-like"/>
</dbReference>
<dbReference type="Pfam" id="PF00545">
    <property type="entry name" value="Ribonuclease"/>
    <property type="match status" value="1"/>
</dbReference>
<dbReference type="GO" id="GO:0003723">
    <property type="term" value="F:RNA binding"/>
    <property type="evidence" value="ECO:0007669"/>
    <property type="project" value="InterPro"/>
</dbReference>
<keyword evidence="4" id="KW-0964">Secreted</keyword>
<feature type="non-terminal residue" evidence="7">
    <location>
        <position position="1"/>
    </location>
</feature>
<proteinExistence type="inferred from homology"/>
<evidence type="ECO:0000313" key="7">
    <source>
        <dbReference type="EMBL" id="KXA17629.1"/>
    </source>
</evidence>
<name>A0A133NMW8_FUSNU</name>
<evidence type="ECO:0000313" key="8">
    <source>
        <dbReference type="Proteomes" id="UP000070401"/>
    </source>
</evidence>
<evidence type="ECO:0000256" key="3">
    <source>
        <dbReference type="ARBA" id="ARBA00022214"/>
    </source>
</evidence>
<keyword evidence="5" id="KW-0540">Nuclease</keyword>
<dbReference type="RefSeq" id="WP_222702784.1">
    <property type="nucleotide sequence ID" value="NZ_KQ956753.1"/>
</dbReference>
<dbReference type="PRINTS" id="PR00117">
    <property type="entry name" value="BARNASE"/>
</dbReference>
<dbReference type="PATRIC" id="fig|851.8.peg.1952"/>
<dbReference type="AlphaFoldDB" id="A0A133NMW8"/>
<keyword evidence="6" id="KW-0378">Hydrolase</keyword>
<evidence type="ECO:0000256" key="2">
    <source>
        <dbReference type="ARBA" id="ARBA00009006"/>
    </source>
</evidence>
<evidence type="ECO:0000256" key="6">
    <source>
        <dbReference type="ARBA" id="ARBA00022801"/>
    </source>
</evidence>